<dbReference type="Gene3D" id="1.20.1070.10">
    <property type="entry name" value="Rhodopsin 7-helix transmembrane proteins"/>
    <property type="match status" value="1"/>
</dbReference>
<dbReference type="EMBL" id="KL596629">
    <property type="protein sequence ID" value="KER32950.1"/>
    <property type="molecule type" value="Genomic_DNA"/>
</dbReference>
<evidence type="ECO:0000256" key="2">
    <source>
        <dbReference type="ARBA" id="ARBA00022692"/>
    </source>
</evidence>
<proteinExistence type="predicted"/>
<dbReference type="OrthoDB" id="6245547at2759"/>
<keyword evidence="6" id="KW-1185">Reference proteome</keyword>
<dbReference type="AlphaFoldDB" id="A0A075AAV7"/>
<comment type="subcellular location">
    <subcellularLocation>
        <location evidence="1">Membrane</location>
    </subcellularLocation>
</comment>
<dbReference type="GO" id="GO:0016020">
    <property type="term" value="C:membrane"/>
    <property type="evidence" value="ECO:0007669"/>
    <property type="project" value="UniProtKB-SubCell"/>
</dbReference>
<dbReference type="PROSITE" id="PS50262">
    <property type="entry name" value="G_PROTEIN_RECEP_F1_2"/>
    <property type="match status" value="1"/>
</dbReference>
<keyword evidence="2" id="KW-0812">Transmembrane</keyword>
<dbReference type="Proteomes" id="UP000054324">
    <property type="component" value="Unassembled WGS sequence"/>
</dbReference>
<evidence type="ECO:0000313" key="6">
    <source>
        <dbReference type="Proteomes" id="UP000054324"/>
    </source>
</evidence>
<reference evidence="5 6" key="1">
    <citation type="submission" date="2013-11" db="EMBL/GenBank/DDBJ databases">
        <title>Opisthorchis viverrini - life in the bile duct.</title>
        <authorList>
            <person name="Young N.D."/>
            <person name="Nagarajan N."/>
            <person name="Lin S.J."/>
            <person name="Korhonen P.K."/>
            <person name="Jex A.R."/>
            <person name="Hall R.S."/>
            <person name="Safavi-Hemami H."/>
            <person name="Kaewkong W."/>
            <person name="Bertrand D."/>
            <person name="Gao S."/>
            <person name="Seet Q."/>
            <person name="Wongkham S."/>
            <person name="Teh B.T."/>
            <person name="Wongkham C."/>
            <person name="Intapan P.M."/>
            <person name="Maleewong W."/>
            <person name="Yang X."/>
            <person name="Hu M."/>
            <person name="Wang Z."/>
            <person name="Hofmann A."/>
            <person name="Sternberg P.W."/>
            <person name="Tan P."/>
            <person name="Wang J."/>
            <person name="Gasser R.B."/>
        </authorList>
    </citation>
    <scope>NUCLEOTIDE SEQUENCE [LARGE SCALE GENOMIC DNA]</scope>
</reference>
<dbReference type="InterPro" id="IPR000276">
    <property type="entry name" value="GPCR_Rhodpsn"/>
</dbReference>
<keyword evidence="3" id="KW-1133">Transmembrane helix</keyword>
<dbReference type="CTD" id="20315231"/>
<dbReference type="InterPro" id="IPR017452">
    <property type="entry name" value="GPCR_Rhodpsn_7TM"/>
</dbReference>
<dbReference type="Pfam" id="PF00001">
    <property type="entry name" value="7tm_1"/>
    <property type="match status" value="1"/>
</dbReference>
<gene>
    <name evidence="5" type="ORF">T265_01043</name>
</gene>
<dbReference type="RefSeq" id="XP_009163250.1">
    <property type="nucleotide sequence ID" value="XM_009164986.1"/>
</dbReference>
<dbReference type="SUPFAM" id="SSF81321">
    <property type="entry name" value="Family A G protein-coupled receptor-like"/>
    <property type="match status" value="1"/>
</dbReference>
<accession>A0A075AAV7</accession>
<protein>
    <submittedName>
        <fullName evidence="5">Uncharacterized protein</fullName>
    </submittedName>
</protein>
<evidence type="ECO:0000313" key="5">
    <source>
        <dbReference type="EMBL" id="KER32950.1"/>
    </source>
</evidence>
<dbReference type="GO" id="GO:0004930">
    <property type="term" value="F:G protein-coupled receptor activity"/>
    <property type="evidence" value="ECO:0007669"/>
    <property type="project" value="InterPro"/>
</dbReference>
<evidence type="ECO:0000256" key="1">
    <source>
        <dbReference type="ARBA" id="ARBA00004370"/>
    </source>
</evidence>
<evidence type="ECO:0000256" key="4">
    <source>
        <dbReference type="ARBA" id="ARBA00023136"/>
    </source>
</evidence>
<name>A0A075AAV7_OPIVI</name>
<keyword evidence="4" id="KW-0472">Membrane</keyword>
<evidence type="ECO:0000256" key="3">
    <source>
        <dbReference type="ARBA" id="ARBA00022989"/>
    </source>
</evidence>
<organism evidence="5 6">
    <name type="scientific">Opisthorchis viverrini</name>
    <name type="common">Southeast Asian liver fluke</name>
    <dbReference type="NCBI Taxonomy" id="6198"/>
    <lineage>
        <taxon>Eukaryota</taxon>
        <taxon>Metazoa</taxon>
        <taxon>Spiralia</taxon>
        <taxon>Lophotrochozoa</taxon>
        <taxon>Platyhelminthes</taxon>
        <taxon>Trematoda</taxon>
        <taxon>Digenea</taxon>
        <taxon>Opisthorchiida</taxon>
        <taxon>Opisthorchiata</taxon>
        <taxon>Opisthorchiidae</taxon>
        <taxon>Opisthorchis</taxon>
    </lineage>
</organism>
<dbReference type="PROSITE" id="PS00237">
    <property type="entry name" value="G_PROTEIN_RECEP_F1_1"/>
    <property type="match status" value="1"/>
</dbReference>
<sequence>MNQSDRTPCVRNILIGNVLGTIGILNLIIGLMGISIWTVYLLSKNNSRKSPQGQTARLINGAAETATEDTEEHVKTGWPTCALRPSSKLFLLCIFMSDLLGLCTSNFRFTVLCLVGKDVRLMCGEWCCRVQLVLAYNAGDLSAWFAAIVCAERFLIMLLPTSTYTRNFSRIFPALIISVSMALLTFLTNLFLLIPSEPVCNGSYTNFSIIVFKMIYASVLPFVIVSVSTTGSTVILLRHWHGTRKKNQNRKSKMVTKGMMASQLMLVTGIIFLAGTLPVFVNNLVNPYCCILTAPTNCTLADYRFNAICLAYWTTVCLRTYLLIMISGQTRQDIKQLISQICSHVIQRLH</sequence>
<dbReference type="KEGG" id="ovi:T265_01043"/>
<dbReference type="GeneID" id="20315231"/>